<dbReference type="OrthoDB" id="1524226at2"/>
<accession>A0A2A2G9D2</accession>
<dbReference type="Proteomes" id="UP000218831">
    <property type="component" value="Unassembled WGS sequence"/>
</dbReference>
<dbReference type="RefSeq" id="WP_095607081.1">
    <property type="nucleotide sequence ID" value="NZ_NSKE01000008.1"/>
</dbReference>
<keyword evidence="1" id="KW-0812">Transmembrane</keyword>
<keyword evidence="3" id="KW-1185">Reference proteome</keyword>
<dbReference type="EMBL" id="NSKE01000008">
    <property type="protein sequence ID" value="PAU93469.1"/>
    <property type="molecule type" value="Genomic_DNA"/>
</dbReference>
<evidence type="ECO:0000313" key="2">
    <source>
        <dbReference type="EMBL" id="PAU93469.1"/>
    </source>
</evidence>
<evidence type="ECO:0000313" key="3">
    <source>
        <dbReference type="Proteomes" id="UP000218831"/>
    </source>
</evidence>
<feature type="transmembrane region" description="Helical" evidence="1">
    <location>
        <begin position="102"/>
        <end position="121"/>
    </location>
</feature>
<protein>
    <recommendedName>
        <fullName evidence="4">Transposase</fullName>
    </recommendedName>
</protein>
<dbReference type="InterPro" id="IPR009057">
    <property type="entry name" value="Homeodomain-like_sf"/>
</dbReference>
<proteinExistence type="predicted"/>
<organism evidence="2 3">
    <name type="scientific">Fodinibius salipaludis</name>
    <dbReference type="NCBI Taxonomy" id="2032627"/>
    <lineage>
        <taxon>Bacteria</taxon>
        <taxon>Pseudomonadati</taxon>
        <taxon>Balneolota</taxon>
        <taxon>Balneolia</taxon>
        <taxon>Balneolales</taxon>
        <taxon>Balneolaceae</taxon>
        <taxon>Fodinibius</taxon>
    </lineage>
</organism>
<keyword evidence="1" id="KW-0472">Membrane</keyword>
<comment type="caution">
    <text evidence="2">The sequence shown here is derived from an EMBL/GenBank/DDBJ whole genome shotgun (WGS) entry which is preliminary data.</text>
</comment>
<evidence type="ECO:0008006" key="4">
    <source>
        <dbReference type="Google" id="ProtNLM"/>
    </source>
</evidence>
<dbReference type="AlphaFoldDB" id="A0A2A2G9D2"/>
<reference evidence="2 3" key="1">
    <citation type="submission" date="2017-08" db="EMBL/GenBank/DDBJ databases">
        <title>Aliifodinibius alkalisoli sp. nov., isolated from saline alkaline soil.</title>
        <authorList>
            <person name="Liu D."/>
            <person name="Zhang G."/>
        </authorList>
    </citation>
    <scope>NUCLEOTIDE SEQUENCE [LARGE SCALE GENOMIC DNA]</scope>
    <source>
        <strain evidence="2 3">WN023</strain>
    </source>
</reference>
<evidence type="ECO:0000256" key="1">
    <source>
        <dbReference type="SAM" id="Phobius"/>
    </source>
</evidence>
<sequence>MANEKQNYSAEFKKEVAQKALDQSKKNLDRLSEKYDVPVSVILMWATELEKGGEDVFETKESEDTSSPEEPAENVDVDISDKQFADSVEHGVMQDKLNYKRLIFWSVFGTILVVIFVRGLYEMYQYNTEVTQDRVSSESEYYQANQMKKEARQQLDSFGVVDLENGTYRIPIDSAINEIAADEE</sequence>
<dbReference type="SUPFAM" id="SSF46689">
    <property type="entry name" value="Homeodomain-like"/>
    <property type="match status" value="1"/>
</dbReference>
<name>A0A2A2G9D2_9BACT</name>
<gene>
    <name evidence="2" type="ORF">CK503_12115</name>
</gene>
<keyword evidence="1" id="KW-1133">Transmembrane helix</keyword>